<evidence type="ECO:0000313" key="3">
    <source>
        <dbReference type="EMBL" id="ACV22944.1"/>
    </source>
</evidence>
<feature type="coiled-coil region" evidence="1">
    <location>
        <begin position="308"/>
        <end position="345"/>
    </location>
</feature>
<feature type="transmembrane region" description="Helical" evidence="2">
    <location>
        <begin position="97"/>
        <end position="117"/>
    </location>
</feature>
<accession>C7N7Q9</accession>
<sequence>MGCLFEVSCILIAAWGYSLFYRCSDRFIRQRLAIVALMFLFWQFVIMVGHDMPHVTPSGFFWYLHFVPALFTPAVLLMCALRVGTPGRLLPLGFAEPILYLITGLCCLLVLTNHAHQMVFSVEPADGVYQGGLGLELGYWVILGWASIMYAAYVAVLASSSHRKMRYSIGLVCIVFAVGLTYVVCAALRVGGLYSVPLTLAYELMVVIGVEICLALGFLPSFTRYAEMFRSLPVDLGVFSRSGVLGQSTDSFGPMDPEVVPLAMGNLRGLDSTEFRINQKPGVLYRVYRVLGGFVLASERTSGIEAQRDELERQYQVLGRNIEALERTNSIAERLARQKKEYELLDDVGRSLDATVLRICALLEDLPDDDTQEGLIERQRRLFISKMLVAYCKRKGGLIISGQSGDDYDRERMRLIIGEVASDLRTTGVECESMVVTSRSLPAQSFSTLYDCLYDAALLSLELDDPVLMTYLGDADESLVEMRVVLESPNLRDTHDNPVLDAFREKLASHGATCSHDGEEGRIAIAVRVPHVPATAEGGGEAW</sequence>
<name>C7N7Q9_SLAHD</name>
<dbReference type="Proteomes" id="UP000002026">
    <property type="component" value="Chromosome"/>
</dbReference>
<dbReference type="STRING" id="471855.Shel_19280"/>
<dbReference type="eggNOG" id="ENOG502Z9M2">
    <property type="taxonomic scope" value="Bacteria"/>
</dbReference>
<dbReference type="AlphaFoldDB" id="C7N7Q9"/>
<feature type="transmembrane region" description="Helical" evidence="2">
    <location>
        <begin position="62"/>
        <end position="85"/>
    </location>
</feature>
<dbReference type="EMBL" id="CP001684">
    <property type="protein sequence ID" value="ACV22944.1"/>
    <property type="molecule type" value="Genomic_DNA"/>
</dbReference>
<keyword evidence="1" id="KW-0175">Coiled coil</keyword>
<organism evidence="3 4">
    <name type="scientific">Slackia heliotrinireducens (strain ATCC 29202 / DSM 20476 / NCTC 11029 / RHS 1)</name>
    <name type="common">Peptococcus heliotrinreducens</name>
    <dbReference type="NCBI Taxonomy" id="471855"/>
    <lineage>
        <taxon>Bacteria</taxon>
        <taxon>Bacillati</taxon>
        <taxon>Actinomycetota</taxon>
        <taxon>Coriobacteriia</taxon>
        <taxon>Eggerthellales</taxon>
        <taxon>Eggerthellaceae</taxon>
        <taxon>Slackia</taxon>
    </lineage>
</organism>
<evidence type="ECO:0008006" key="5">
    <source>
        <dbReference type="Google" id="ProtNLM"/>
    </source>
</evidence>
<dbReference type="HOGENOM" id="CLU_036063_0_0_11"/>
<keyword evidence="2" id="KW-1133">Transmembrane helix</keyword>
<protein>
    <recommendedName>
        <fullName evidence="5">Histidine kinase N-terminal 7TM region domain-containing protein</fullName>
    </recommendedName>
</protein>
<keyword evidence="2" id="KW-0472">Membrane</keyword>
<proteinExistence type="predicted"/>
<dbReference type="KEGG" id="shi:Shel_19280"/>
<gene>
    <name evidence="3" type="ordered locus">Shel_19280</name>
</gene>
<evidence type="ECO:0000256" key="2">
    <source>
        <dbReference type="SAM" id="Phobius"/>
    </source>
</evidence>
<reference evidence="3 4" key="1">
    <citation type="journal article" date="2009" name="Stand. Genomic Sci.">
        <title>Complete genome sequence of Slackia heliotrinireducens type strain (RHS 1).</title>
        <authorList>
            <person name="Pukall R."/>
            <person name="Lapidus A."/>
            <person name="Nolan M."/>
            <person name="Copeland A."/>
            <person name="Glavina Del Rio T."/>
            <person name="Lucas S."/>
            <person name="Chen F."/>
            <person name="Tice H."/>
            <person name="Cheng J.F."/>
            <person name="Chertkov O."/>
            <person name="Bruce D."/>
            <person name="Goodwin L."/>
            <person name="Kuske C."/>
            <person name="Brettin T."/>
            <person name="Detter J.C."/>
            <person name="Han C."/>
            <person name="Pitluck S."/>
            <person name="Pati A."/>
            <person name="Mavrommatis K."/>
            <person name="Ivanova N."/>
            <person name="Ovchinnikova G."/>
            <person name="Chen A."/>
            <person name="Palaniappan K."/>
            <person name="Schneider S."/>
            <person name="Rohde M."/>
            <person name="Chain P."/>
            <person name="D'haeseleer P."/>
            <person name="Goker M."/>
            <person name="Bristow J."/>
            <person name="Eisen J.A."/>
            <person name="Markowitz V."/>
            <person name="Kyrpides N.C."/>
            <person name="Klenk H.P."/>
            <person name="Hugenholtz P."/>
        </authorList>
    </citation>
    <scope>NUCLEOTIDE SEQUENCE [LARGE SCALE GENOMIC DNA]</scope>
    <source>
        <strain evidence="4">ATCC 29202 / DSM 20476 / NCTC 11029 / RHS 1</strain>
    </source>
</reference>
<feature type="transmembrane region" description="Helical" evidence="2">
    <location>
        <begin position="200"/>
        <end position="222"/>
    </location>
</feature>
<feature type="transmembrane region" description="Helical" evidence="2">
    <location>
        <begin position="32"/>
        <end position="50"/>
    </location>
</feature>
<keyword evidence="2" id="KW-0812">Transmembrane</keyword>
<evidence type="ECO:0000256" key="1">
    <source>
        <dbReference type="SAM" id="Coils"/>
    </source>
</evidence>
<keyword evidence="4" id="KW-1185">Reference proteome</keyword>
<evidence type="ECO:0000313" key="4">
    <source>
        <dbReference type="Proteomes" id="UP000002026"/>
    </source>
</evidence>
<feature type="transmembrane region" description="Helical" evidence="2">
    <location>
        <begin position="169"/>
        <end position="194"/>
    </location>
</feature>
<feature type="transmembrane region" description="Helical" evidence="2">
    <location>
        <begin position="137"/>
        <end position="157"/>
    </location>
</feature>